<gene>
    <name evidence="1" type="ORF">LIER_24551</name>
</gene>
<accession>A0AAV3R305</accession>
<evidence type="ECO:0000313" key="1">
    <source>
        <dbReference type="EMBL" id="GAA0170250.1"/>
    </source>
</evidence>
<keyword evidence="2" id="KW-1185">Reference proteome</keyword>
<organism evidence="1 2">
    <name type="scientific">Lithospermum erythrorhizon</name>
    <name type="common">Purple gromwell</name>
    <name type="synonym">Lithospermum officinale var. erythrorhizon</name>
    <dbReference type="NCBI Taxonomy" id="34254"/>
    <lineage>
        <taxon>Eukaryota</taxon>
        <taxon>Viridiplantae</taxon>
        <taxon>Streptophyta</taxon>
        <taxon>Embryophyta</taxon>
        <taxon>Tracheophyta</taxon>
        <taxon>Spermatophyta</taxon>
        <taxon>Magnoliopsida</taxon>
        <taxon>eudicotyledons</taxon>
        <taxon>Gunneridae</taxon>
        <taxon>Pentapetalae</taxon>
        <taxon>asterids</taxon>
        <taxon>lamiids</taxon>
        <taxon>Boraginales</taxon>
        <taxon>Boraginaceae</taxon>
        <taxon>Boraginoideae</taxon>
        <taxon>Lithospermeae</taxon>
        <taxon>Lithospermum</taxon>
    </lineage>
</organism>
<name>A0AAV3R305_LITER</name>
<dbReference type="AlphaFoldDB" id="A0AAV3R305"/>
<protein>
    <submittedName>
        <fullName evidence="1">Uncharacterized protein</fullName>
    </submittedName>
</protein>
<dbReference type="Proteomes" id="UP001454036">
    <property type="component" value="Unassembled WGS sequence"/>
</dbReference>
<proteinExistence type="predicted"/>
<reference evidence="1 2" key="1">
    <citation type="submission" date="2024-01" db="EMBL/GenBank/DDBJ databases">
        <title>The complete chloroplast genome sequence of Lithospermum erythrorhizon: insights into the phylogenetic relationship among Boraginaceae species and the maternal lineages of purple gromwells.</title>
        <authorList>
            <person name="Okada T."/>
            <person name="Watanabe K."/>
        </authorList>
    </citation>
    <scope>NUCLEOTIDE SEQUENCE [LARGE SCALE GENOMIC DNA]</scope>
</reference>
<sequence length="78" mass="9288">MYQLAWYRKYWDGPLLTYVAIEDVPKFQPKEQSKLSPKWQGSYRVKRVVGPSTYELDDLDGKAVPRTWHASNLCRYYV</sequence>
<dbReference type="EMBL" id="BAABME010007159">
    <property type="protein sequence ID" value="GAA0170250.1"/>
    <property type="molecule type" value="Genomic_DNA"/>
</dbReference>
<evidence type="ECO:0000313" key="2">
    <source>
        <dbReference type="Proteomes" id="UP001454036"/>
    </source>
</evidence>
<comment type="caution">
    <text evidence="1">The sequence shown here is derived from an EMBL/GenBank/DDBJ whole genome shotgun (WGS) entry which is preliminary data.</text>
</comment>